<keyword evidence="14" id="KW-1185">Reference proteome</keyword>
<protein>
    <submittedName>
        <fullName evidence="13">Acyl-CoA dehydrogenase family member 11 (ACAD-11)</fullName>
    </submittedName>
</protein>
<evidence type="ECO:0000256" key="4">
    <source>
        <dbReference type="ARBA" id="ARBA00022630"/>
    </source>
</evidence>
<comment type="subcellular location">
    <subcellularLocation>
        <location evidence="2">Peroxisome</location>
    </subcellularLocation>
</comment>
<dbReference type="PANTHER" id="PTHR48083">
    <property type="entry name" value="MEDIUM-CHAIN SPECIFIC ACYL-COA DEHYDROGENASE, MITOCHONDRIAL-RELATED"/>
    <property type="match status" value="1"/>
</dbReference>
<evidence type="ECO:0000259" key="10">
    <source>
        <dbReference type="Pfam" id="PF00441"/>
    </source>
</evidence>
<dbReference type="Gene3D" id="1.20.140.10">
    <property type="entry name" value="Butyryl-CoA Dehydrogenase, subunit A, domain 3"/>
    <property type="match status" value="1"/>
</dbReference>
<dbReference type="Gene3D" id="3.90.1200.10">
    <property type="match status" value="1"/>
</dbReference>
<keyword evidence="7" id="KW-0560">Oxidoreductase</keyword>
<feature type="domain" description="Aminoglycoside phosphotransferase" evidence="11">
    <location>
        <begin position="36"/>
        <end position="255"/>
    </location>
</feature>
<dbReference type="InterPro" id="IPR041726">
    <property type="entry name" value="ACAD10_11_N"/>
</dbReference>
<evidence type="ECO:0000256" key="9">
    <source>
        <dbReference type="ARBA" id="ARBA00023140"/>
    </source>
</evidence>
<evidence type="ECO:0000256" key="3">
    <source>
        <dbReference type="ARBA" id="ARBA00009347"/>
    </source>
</evidence>
<evidence type="ECO:0000313" key="14">
    <source>
        <dbReference type="Proteomes" id="UP001642464"/>
    </source>
</evidence>
<keyword evidence="6" id="KW-0276">Fatty acid metabolism</keyword>
<dbReference type="SUPFAM" id="SSF47203">
    <property type="entry name" value="Acyl-CoA dehydrogenase C-terminal domain-like"/>
    <property type="match status" value="1"/>
</dbReference>
<evidence type="ECO:0000256" key="8">
    <source>
        <dbReference type="ARBA" id="ARBA00023098"/>
    </source>
</evidence>
<keyword evidence="4" id="KW-0285">Flavoprotein</keyword>
<dbReference type="SUPFAM" id="SSF56645">
    <property type="entry name" value="Acyl-CoA dehydrogenase NM domain-like"/>
    <property type="match status" value="1"/>
</dbReference>
<name>A0ABP0L2U0_9DINO</name>
<dbReference type="Pfam" id="PF02770">
    <property type="entry name" value="Acyl-CoA_dh_M"/>
    <property type="match status" value="1"/>
</dbReference>
<evidence type="ECO:0000259" key="12">
    <source>
        <dbReference type="Pfam" id="PF02770"/>
    </source>
</evidence>
<dbReference type="EMBL" id="CAXAMM010013911">
    <property type="protein sequence ID" value="CAK9032514.1"/>
    <property type="molecule type" value="Genomic_DNA"/>
</dbReference>
<comment type="cofactor">
    <cofactor evidence="1">
        <name>FAD</name>
        <dbReference type="ChEBI" id="CHEBI:57692"/>
    </cofactor>
</comment>
<accession>A0ABP0L2U0</accession>
<evidence type="ECO:0000256" key="1">
    <source>
        <dbReference type="ARBA" id="ARBA00001974"/>
    </source>
</evidence>
<comment type="caution">
    <text evidence="13">The sequence shown here is derived from an EMBL/GenBank/DDBJ whole genome shotgun (WGS) entry which is preliminary data.</text>
</comment>
<dbReference type="InterPro" id="IPR036250">
    <property type="entry name" value="AcylCo_DH-like_C"/>
</dbReference>
<dbReference type="CDD" id="cd05154">
    <property type="entry name" value="ACAD10_11_N-like"/>
    <property type="match status" value="1"/>
</dbReference>
<dbReference type="Gene3D" id="3.30.200.20">
    <property type="entry name" value="Phosphorylase Kinase, domain 1"/>
    <property type="match status" value="1"/>
</dbReference>
<dbReference type="InterPro" id="IPR009075">
    <property type="entry name" value="AcylCo_DH/oxidase_C"/>
</dbReference>
<dbReference type="Pfam" id="PF00441">
    <property type="entry name" value="Acyl-CoA_dh_1"/>
    <property type="match status" value="1"/>
</dbReference>
<evidence type="ECO:0000313" key="13">
    <source>
        <dbReference type="EMBL" id="CAK9032514.1"/>
    </source>
</evidence>
<dbReference type="Pfam" id="PF01636">
    <property type="entry name" value="APH"/>
    <property type="match status" value="1"/>
</dbReference>
<sequence>MEAFRGEFDVERLASFLQGRKVTQLGGLSKATKIWRFKDGQSNPTFRLDLRPGESFVLRKKPAGKLLPGAHQVEREFLVMSKLFAVGYPVPEPIVLCEDREVIGTEFYIMRFVEGRVFRDMSLPGVSEADKARMYESLVDVLVSLHRIDPAKVGLESLTKKRGNYVSRQIKTWYRNYRESAVTEEQTACDVVMEQVVGWLDARVQPERTTRLVHGDFKLDNVIFHSSEPRVVAVLDWEIVTLGDPLADLAYCFQAFNSGNVTGKQTLISGPFNEAGKLHAGVPPLEALVWRYSQASEDVDYPVENMQVYNVYAQFRMACILRGIQGRFARGNAASESARFFTDEVIFRYAHNAADLAGISPLPTRHDVPVGALREQTLRLSLPPPLSARAQGLYDDLVAFMDEHIYPNEQLYEDQMDAFRKAGNPWQIPAIIEELKPKAKAKGLWNLFQPAFSGISNAEYAVLSEVMGRNLWAAEVFNCQFPDTGNMETLHMFADAEQKRAWLDPLMAGDIRSAFVMTEPQVASSDAVNISTKIEKSPDGKFYTITGKKIWISNGGDPRLRILLVLGNTAMNAPDGGAALPRHKRHSIVLVPADAPGVTFGRPFTAYNYDDAPQGHFELELNNVRVPCANLLGEEEGNGFAQAQARLLGGRIHHAERTIGLAERSLELMMTRVLTREAFGSVMAEMGTIRKDVADCRMAINQARLLTLQAAHMMDILPSKDARQFVSMVQVEAPLMALQVMDKAIQAHGGIGVSWQFPLASWFARTRTVRFMDGPDEVHRETVAKMDLRMQQAKL</sequence>
<evidence type="ECO:0000259" key="11">
    <source>
        <dbReference type="Pfam" id="PF01636"/>
    </source>
</evidence>
<gene>
    <name evidence="13" type="ORF">SCF082_LOCUS20106</name>
</gene>
<dbReference type="InterPro" id="IPR037069">
    <property type="entry name" value="AcylCoA_DH/ox_N_sf"/>
</dbReference>
<dbReference type="InterPro" id="IPR050741">
    <property type="entry name" value="Acyl-CoA_dehydrogenase"/>
</dbReference>
<proteinExistence type="inferred from homology"/>
<evidence type="ECO:0000256" key="5">
    <source>
        <dbReference type="ARBA" id="ARBA00022827"/>
    </source>
</evidence>
<dbReference type="PANTHER" id="PTHR48083:SF13">
    <property type="entry name" value="ACYL-COA DEHYDROGENASE FAMILY MEMBER 11"/>
    <property type="match status" value="1"/>
</dbReference>
<dbReference type="InterPro" id="IPR011009">
    <property type="entry name" value="Kinase-like_dom_sf"/>
</dbReference>
<dbReference type="InterPro" id="IPR046373">
    <property type="entry name" value="Acyl-CoA_Oxase/DH_mid-dom_sf"/>
</dbReference>
<dbReference type="InterPro" id="IPR009100">
    <property type="entry name" value="AcylCoA_DH/oxidase_NM_dom_sf"/>
</dbReference>
<keyword evidence="8" id="KW-0443">Lipid metabolism</keyword>
<feature type="domain" description="Acyl-CoA oxidase/dehydrogenase middle" evidence="12">
    <location>
        <begin position="514"/>
        <end position="620"/>
    </location>
</feature>
<evidence type="ECO:0000256" key="7">
    <source>
        <dbReference type="ARBA" id="ARBA00023002"/>
    </source>
</evidence>
<evidence type="ECO:0000256" key="2">
    <source>
        <dbReference type="ARBA" id="ARBA00004275"/>
    </source>
</evidence>
<reference evidence="13 14" key="1">
    <citation type="submission" date="2024-02" db="EMBL/GenBank/DDBJ databases">
        <authorList>
            <person name="Chen Y."/>
            <person name="Shah S."/>
            <person name="Dougan E. K."/>
            <person name="Thang M."/>
            <person name="Chan C."/>
        </authorList>
    </citation>
    <scope>NUCLEOTIDE SEQUENCE [LARGE SCALE GENOMIC DNA]</scope>
</reference>
<keyword evidence="5" id="KW-0274">FAD</keyword>
<dbReference type="InterPro" id="IPR002575">
    <property type="entry name" value="Aminoglycoside_PTrfase"/>
</dbReference>
<dbReference type="Proteomes" id="UP001642464">
    <property type="component" value="Unassembled WGS sequence"/>
</dbReference>
<evidence type="ECO:0000256" key="6">
    <source>
        <dbReference type="ARBA" id="ARBA00022832"/>
    </source>
</evidence>
<organism evidence="13 14">
    <name type="scientific">Durusdinium trenchii</name>
    <dbReference type="NCBI Taxonomy" id="1381693"/>
    <lineage>
        <taxon>Eukaryota</taxon>
        <taxon>Sar</taxon>
        <taxon>Alveolata</taxon>
        <taxon>Dinophyceae</taxon>
        <taxon>Suessiales</taxon>
        <taxon>Symbiodiniaceae</taxon>
        <taxon>Durusdinium</taxon>
    </lineage>
</organism>
<dbReference type="Gene3D" id="2.40.110.10">
    <property type="entry name" value="Butyryl-CoA Dehydrogenase, subunit A, domain 2"/>
    <property type="match status" value="1"/>
</dbReference>
<feature type="domain" description="Acyl-CoA dehydrogenase/oxidase C-terminal" evidence="10">
    <location>
        <begin position="637"/>
        <end position="785"/>
    </location>
</feature>
<keyword evidence="9" id="KW-0576">Peroxisome</keyword>
<dbReference type="SUPFAM" id="SSF56112">
    <property type="entry name" value="Protein kinase-like (PK-like)"/>
    <property type="match status" value="1"/>
</dbReference>
<comment type="similarity">
    <text evidence="3">Belongs to the acyl-CoA dehydrogenase family.</text>
</comment>
<dbReference type="Gene3D" id="1.10.540.10">
    <property type="entry name" value="Acyl-CoA dehydrogenase/oxidase, N-terminal domain"/>
    <property type="match status" value="1"/>
</dbReference>
<dbReference type="InterPro" id="IPR006091">
    <property type="entry name" value="Acyl-CoA_Oxase/DH_mid-dom"/>
</dbReference>